<keyword evidence="4 10" id="KW-0067">ATP-binding</keyword>
<evidence type="ECO:0000256" key="5">
    <source>
        <dbReference type="ARBA" id="ARBA00022989"/>
    </source>
</evidence>
<organism evidence="10 11">
    <name type="scientific">Robertmurraya beringensis</name>
    <dbReference type="NCBI Taxonomy" id="641660"/>
    <lineage>
        <taxon>Bacteria</taxon>
        <taxon>Bacillati</taxon>
        <taxon>Bacillota</taxon>
        <taxon>Bacilli</taxon>
        <taxon>Bacillales</taxon>
        <taxon>Bacillaceae</taxon>
        <taxon>Robertmurraya</taxon>
    </lineage>
</organism>
<keyword evidence="5 7" id="KW-1133">Transmembrane helix</keyword>
<dbReference type="InterPro" id="IPR011527">
    <property type="entry name" value="ABC1_TM_dom"/>
</dbReference>
<gene>
    <name evidence="10" type="ORF">ACFFHF_24745</name>
</gene>
<dbReference type="InterPro" id="IPR017871">
    <property type="entry name" value="ABC_transporter-like_CS"/>
</dbReference>
<feature type="transmembrane region" description="Helical" evidence="7">
    <location>
        <begin position="265"/>
        <end position="283"/>
    </location>
</feature>
<name>A0ABV6KZG3_9BACI</name>
<feature type="transmembrane region" description="Helical" evidence="7">
    <location>
        <begin position="151"/>
        <end position="171"/>
    </location>
</feature>
<evidence type="ECO:0000256" key="4">
    <source>
        <dbReference type="ARBA" id="ARBA00022840"/>
    </source>
</evidence>
<dbReference type="Proteomes" id="UP001589738">
    <property type="component" value="Unassembled WGS sequence"/>
</dbReference>
<evidence type="ECO:0000313" key="11">
    <source>
        <dbReference type="Proteomes" id="UP001589738"/>
    </source>
</evidence>
<protein>
    <submittedName>
        <fullName evidence="10">ABC transporter ATP-binding protein</fullName>
    </submittedName>
</protein>
<dbReference type="InterPro" id="IPR027417">
    <property type="entry name" value="P-loop_NTPase"/>
</dbReference>
<dbReference type="Pfam" id="PF00664">
    <property type="entry name" value="ABC_membrane"/>
    <property type="match status" value="1"/>
</dbReference>
<proteinExistence type="predicted"/>
<accession>A0ABV6KZG3</accession>
<sequence>MTYILHFIKNLLSFVGNIIYLNLIGMVLISFLEGIGILLLVPLISLTGLISFNDMGLPINLKWLNEFLINLPLEISLIVVLSIFVTIMVSQGFFQRQQSILNGQIQQSYLKNLRERTYIDFLQSNWSFFLKTRKTDIVTVMTTEILKVSNGISLTLNFVASIIFTIIQVFFAFWLSPYMTICILIFGFGMIFVSKKFIRNSSNIGEETVYLSKTYLAGITDHFNGIKDIKSNSIEYSYINWLEKFGVRFENNVNNLIKLRSSSQLLFKSVSAFLIAGMIYVSILMFKAQPAQVLLVIAIFMRIWPRITSIQSHLEQFGEIIPSFKNLYHLQQISQDAKEFNKSTYENSRPLVIKSGIECRDISFKYNKDEEEYILNGINMFIPSHGMTAIVGPSGAGKSTLVDLIMGLNKPDEGKVLVDNQVLTEDKILSLRKSIGYVPQDPFLFNTSIKENLLMIEPDASDKDIWEALSFASADEFVRNLPHGLDTIIGDRGIRLSGGERQRIVLARAILRKPSILVLDEATSALDSENERKIQAAIEKLKGKMTIIVIAHRLSTIKNANQVIVLDQGRIIQTGEFNQLTLDRKGMFSQLLGKQLEASI</sequence>
<comment type="caution">
    <text evidence="10">The sequence shown here is derived from an EMBL/GenBank/DDBJ whole genome shotgun (WGS) entry which is preliminary data.</text>
</comment>
<dbReference type="RefSeq" id="WP_377059296.1">
    <property type="nucleotide sequence ID" value="NZ_JBHLUU010000128.1"/>
</dbReference>
<feature type="transmembrane region" description="Helical" evidence="7">
    <location>
        <begin position="177"/>
        <end position="194"/>
    </location>
</feature>
<dbReference type="PROSITE" id="PS50929">
    <property type="entry name" value="ABC_TM1F"/>
    <property type="match status" value="1"/>
</dbReference>
<keyword evidence="6 7" id="KW-0472">Membrane</keyword>
<dbReference type="Pfam" id="PF00005">
    <property type="entry name" value="ABC_tran"/>
    <property type="match status" value="1"/>
</dbReference>
<dbReference type="EMBL" id="JBHLUU010000128">
    <property type="protein sequence ID" value="MFC0478400.1"/>
    <property type="molecule type" value="Genomic_DNA"/>
</dbReference>
<dbReference type="SUPFAM" id="SSF52540">
    <property type="entry name" value="P-loop containing nucleoside triphosphate hydrolases"/>
    <property type="match status" value="1"/>
</dbReference>
<keyword evidence="2 7" id="KW-0812">Transmembrane</keyword>
<evidence type="ECO:0000256" key="2">
    <source>
        <dbReference type="ARBA" id="ARBA00022692"/>
    </source>
</evidence>
<dbReference type="InterPro" id="IPR036640">
    <property type="entry name" value="ABC1_TM_sf"/>
</dbReference>
<evidence type="ECO:0000313" key="10">
    <source>
        <dbReference type="EMBL" id="MFC0478400.1"/>
    </source>
</evidence>
<evidence type="ECO:0000256" key="6">
    <source>
        <dbReference type="ARBA" id="ARBA00023136"/>
    </source>
</evidence>
<comment type="subcellular location">
    <subcellularLocation>
        <location evidence="1">Cell membrane</location>
        <topology evidence="1">Multi-pass membrane protein</topology>
    </subcellularLocation>
</comment>
<dbReference type="Gene3D" id="3.40.50.300">
    <property type="entry name" value="P-loop containing nucleotide triphosphate hydrolases"/>
    <property type="match status" value="1"/>
</dbReference>
<dbReference type="PROSITE" id="PS00211">
    <property type="entry name" value="ABC_TRANSPORTER_1"/>
    <property type="match status" value="1"/>
</dbReference>
<reference evidence="10 11" key="1">
    <citation type="submission" date="2024-09" db="EMBL/GenBank/DDBJ databases">
        <authorList>
            <person name="Sun Q."/>
            <person name="Mori K."/>
        </authorList>
    </citation>
    <scope>NUCLEOTIDE SEQUENCE [LARGE SCALE GENOMIC DNA]</scope>
    <source>
        <strain evidence="10 11">CGMCC 1.9126</strain>
    </source>
</reference>
<feature type="transmembrane region" description="Helical" evidence="7">
    <location>
        <begin position="67"/>
        <end position="89"/>
    </location>
</feature>
<dbReference type="PROSITE" id="PS50893">
    <property type="entry name" value="ABC_TRANSPORTER_2"/>
    <property type="match status" value="1"/>
</dbReference>
<evidence type="ECO:0000259" key="8">
    <source>
        <dbReference type="PROSITE" id="PS50893"/>
    </source>
</evidence>
<keyword evidence="3" id="KW-0547">Nucleotide-binding</keyword>
<evidence type="ECO:0000259" key="9">
    <source>
        <dbReference type="PROSITE" id="PS50929"/>
    </source>
</evidence>
<dbReference type="PANTHER" id="PTHR43394">
    <property type="entry name" value="ATP-DEPENDENT PERMEASE MDL1, MITOCHONDRIAL"/>
    <property type="match status" value="1"/>
</dbReference>
<dbReference type="InterPro" id="IPR003439">
    <property type="entry name" value="ABC_transporter-like_ATP-bd"/>
</dbReference>
<evidence type="ECO:0000256" key="1">
    <source>
        <dbReference type="ARBA" id="ARBA00004651"/>
    </source>
</evidence>
<dbReference type="InterPro" id="IPR003593">
    <property type="entry name" value="AAA+_ATPase"/>
</dbReference>
<dbReference type="PANTHER" id="PTHR43394:SF1">
    <property type="entry name" value="ATP-BINDING CASSETTE SUB-FAMILY B MEMBER 10, MITOCHONDRIAL"/>
    <property type="match status" value="1"/>
</dbReference>
<evidence type="ECO:0000256" key="7">
    <source>
        <dbReference type="SAM" id="Phobius"/>
    </source>
</evidence>
<dbReference type="Gene3D" id="1.20.1560.10">
    <property type="entry name" value="ABC transporter type 1, transmembrane domain"/>
    <property type="match status" value="1"/>
</dbReference>
<feature type="transmembrane region" description="Helical" evidence="7">
    <location>
        <begin position="20"/>
        <end position="47"/>
    </location>
</feature>
<feature type="domain" description="ABC transmembrane type-1" evidence="9">
    <location>
        <begin position="62"/>
        <end position="319"/>
    </location>
</feature>
<keyword evidence="11" id="KW-1185">Reference proteome</keyword>
<feature type="domain" description="ABC transporter" evidence="8">
    <location>
        <begin position="357"/>
        <end position="593"/>
    </location>
</feature>
<dbReference type="InterPro" id="IPR039421">
    <property type="entry name" value="Type_1_exporter"/>
</dbReference>
<dbReference type="GO" id="GO:0005524">
    <property type="term" value="F:ATP binding"/>
    <property type="evidence" value="ECO:0007669"/>
    <property type="project" value="UniProtKB-KW"/>
</dbReference>
<dbReference type="SMART" id="SM00382">
    <property type="entry name" value="AAA"/>
    <property type="match status" value="1"/>
</dbReference>
<evidence type="ECO:0000256" key="3">
    <source>
        <dbReference type="ARBA" id="ARBA00022741"/>
    </source>
</evidence>
<dbReference type="SUPFAM" id="SSF90123">
    <property type="entry name" value="ABC transporter transmembrane region"/>
    <property type="match status" value="1"/>
</dbReference>